<evidence type="ECO:0000256" key="7">
    <source>
        <dbReference type="ARBA" id="ARBA00022807"/>
    </source>
</evidence>
<dbReference type="PROSITE" id="PS52048">
    <property type="entry name" value="UCH_DOMAIN"/>
    <property type="match status" value="1"/>
</dbReference>
<sequence length="225" mass="24982">MSLVPLESNPEFIHQLGVSSKWCLTDVYGTDPELLAMVPQPLQALILLYPYTDKAQAYDNEVVEKLKNDGQKVSPNVFHMQQCVSNACGTVALIHSVANNLDVIEIEDGMLKTFLEKAKDLSFEEKGQLLVDTAVSGIMEAHEQLAQEGQTEAPDENAPVYHHFVAFVEKDGSLYELDGRKPFPINYGPTTKDKLLENATKVCSEYMARDPGEVRFTMIALTSSE</sequence>
<dbReference type="AlphaFoldDB" id="A0A834XJS8"/>
<name>A0A834XJS8_APHGI</name>
<comment type="similarity">
    <text evidence="2 10 11">Belongs to the peptidase C12 family.</text>
</comment>
<proteinExistence type="inferred from homology"/>
<evidence type="ECO:0000313" key="13">
    <source>
        <dbReference type="EMBL" id="KAF7988513.1"/>
    </source>
</evidence>
<keyword evidence="14" id="KW-1185">Reference proteome</keyword>
<evidence type="ECO:0000256" key="3">
    <source>
        <dbReference type="ARBA" id="ARBA00012759"/>
    </source>
</evidence>
<dbReference type="EMBL" id="JACMRX010000005">
    <property type="protein sequence ID" value="KAF7988513.1"/>
    <property type="molecule type" value="Genomic_DNA"/>
</dbReference>
<dbReference type="GO" id="GO:0016579">
    <property type="term" value="P:protein deubiquitination"/>
    <property type="evidence" value="ECO:0007669"/>
    <property type="project" value="TreeGrafter"/>
</dbReference>
<dbReference type="InterPro" id="IPR001578">
    <property type="entry name" value="Peptidase_C12_UCH"/>
</dbReference>
<evidence type="ECO:0000259" key="12">
    <source>
        <dbReference type="PROSITE" id="PS52048"/>
    </source>
</evidence>
<evidence type="ECO:0000256" key="6">
    <source>
        <dbReference type="ARBA" id="ARBA00022801"/>
    </source>
</evidence>
<keyword evidence="6 10" id="KW-0378">Hydrolase</keyword>
<dbReference type="InterPro" id="IPR036959">
    <property type="entry name" value="Peptidase_C12_UCH_sf"/>
</dbReference>
<comment type="catalytic activity">
    <reaction evidence="1 10 11">
        <text>Thiol-dependent hydrolysis of ester, thioester, amide, peptide and isopeptide bonds formed by the C-terminal Gly of ubiquitin (a 76-residue protein attached to proteins as an intracellular targeting signal).</text>
        <dbReference type="EC" id="3.4.19.12"/>
    </reaction>
</comment>
<evidence type="ECO:0000313" key="14">
    <source>
        <dbReference type="Proteomes" id="UP000639338"/>
    </source>
</evidence>
<dbReference type="PRINTS" id="PR00707">
    <property type="entry name" value="UBCTHYDRLASE"/>
</dbReference>
<evidence type="ECO:0000256" key="11">
    <source>
        <dbReference type="RuleBase" id="RU361215"/>
    </source>
</evidence>
<keyword evidence="7 10" id="KW-0788">Thiol protease</keyword>
<protein>
    <recommendedName>
        <fullName evidence="9 11">Ubiquitin carboxyl-terminal hydrolase</fullName>
        <ecNumber evidence="3 11">3.4.19.12</ecNumber>
    </recommendedName>
</protein>
<dbReference type="PROSITE" id="PS00140">
    <property type="entry name" value="UCH_1"/>
    <property type="match status" value="1"/>
</dbReference>
<dbReference type="SUPFAM" id="SSF54001">
    <property type="entry name" value="Cysteine proteinases"/>
    <property type="match status" value="1"/>
</dbReference>
<dbReference type="EC" id="3.4.19.12" evidence="3 11"/>
<dbReference type="Pfam" id="PF01088">
    <property type="entry name" value="Peptidase_C12"/>
    <property type="match status" value="1"/>
</dbReference>
<dbReference type="InterPro" id="IPR057254">
    <property type="entry name" value="UCH_AS"/>
</dbReference>
<keyword evidence="4 10" id="KW-0645">Protease</keyword>
<comment type="function">
    <text evidence="8">Ubiquitin-protein hydrolase is involved both in the processing of ubiquitin precursors and of ubiquitinated proteins. This enzyme is a thiol protease that recognizes and hydrolyzes a peptide bond at the C-terminal glycine of ubiquitin.</text>
</comment>
<feature type="site" description="Transition state stabilizer" evidence="10">
    <location>
        <position position="82"/>
    </location>
</feature>
<dbReference type="GO" id="GO:0005737">
    <property type="term" value="C:cytoplasm"/>
    <property type="evidence" value="ECO:0007669"/>
    <property type="project" value="TreeGrafter"/>
</dbReference>
<reference evidence="13 14" key="1">
    <citation type="submission" date="2020-08" db="EMBL/GenBank/DDBJ databases">
        <title>Aphidius gifuensis genome sequencing and assembly.</title>
        <authorList>
            <person name="Du Z."/>
        </authorList>
    </citation>
    <scope>NUCLEOTIDE SEQUENCE [LARGE SCALE GENOMIC DNA]</scope>
    <source>
        <strain evidence="13">YNYX2018</strain>
        <tissue evidence="13">Adults</tissue>
    </source>
</reference>
<evidence type="ECO:0000256" key="9">
    <source>
        <dbReference type="ARBA" id="ARBA00073226"/>
    </source>
</evidence>
<feature type="site" description="Important for enzyme activity" evidence="10">
    <location>
        <position position="178"/>
    </location>
</feature>
<dbReference type="InterPro" id="IPR038765">
    <property type="entry name" value="Papain-like_cys_pep_sf"/>
</dbReference>
<dbReference type="FunFam" id="3.40.532.10:FF:000006">
    <property type="entry name" value="Ubiquitin carboxyl-terminal hydrolase"/>
    <property type="match status" value="1"/>
</dbReference>
<dbReference type="Gene3D" id="3.40.532.10">
    <property type="entry name" value="Peptidase C12, ubiquitin carboxyl-terminal hydrolase"/>
    <property type="match status" value="1"/>
</dbReference>
<organism evidence="13 14">
    <name type="scientific">Aphidius gifuensis</name>
    <name type="common">Parasitoid wasp</name>
    <dbReference type="NCBI Taxonomy" id="684658"/>
    <lineage>
        <taxon>Eukaryota</taxon>
        <taxon>Metazoa</taxon>
        <taxon>Ecdysozoa</taxon>
        <taxon>Arthropoda</taxon>
        <taxon>Hexapoda</taxon>
        <taxon>Insecta</taxon>
        <taxon>Pterygota</taxon>
        <taxon>Neoptera</taxon>
        <taxon>Endopterygota</taxon>
        <taxon>Hymenoptera</taxon>
        <taxon>Apocrita</taxon>
        <taxon>Ichneumonoidea</taxon>
        <taxon>Braconidae</taxon>
        <taxon>Aphidiinae</taxon>
        <taxon>Aphidius</taxon>
    </lineage>
</organism>
<evidence type="ECO:0000256" key="8">
    <source>
        <dbReference type="ARBA" id="ARBA00055560"/>
    </source>
</evidence>
<feature type="domain" description="UCH catalytic" evidence="12">
    <location>
        <begin position="2"/>
        <end position="223"/>
    </location>
</feature>
<feature type="active site" description="Proton donor" evidence="10">
    <location>
        <position position="163"/>
    </location>
</feature>
<gene>
    <name evidence="13" type="ORF">HCN44_001086</name>
</gene>
<feature type="active site" description="Nucleophile" evidence="10">
    <location>
        <position position="88"/>
    </location>
</feature>
<evidence type="ECO:0000256" key="10">
    <source>
        <dbReference type="PROSITE-ProRule" id="PRU01393"/>
    </source>
</evidence>
<dbReference type="GO" id="GO:0006511">
    <property type="term" value="P:ubiquitin-dependent protein catabolic process"/>
    <property type="evidence" value="ECO:0007669"/>
    <property type="project" value="UniProtKB-UniRule"/>
</dbReference>
<dbReference type="Proteomes" id="UP000639338">
    <property type="component" value="Unassembled WGS sequence"/>
</dbReference>
<evidence type="ECO:0000256" key="4">
    <source>
        <dbReference type="ARBA" id="ARBA00022670"/>
    </source>
</evidence>
<dbReference type="PANTHER" id="PTHR10589:SF17">
    <property type="entry name" value="UBIQUITIN CARBOXYL-TERMINAL HYDROLASE"/>
    <property type="match status" value="1"/>
</dbReference>
<dbReference type="CDD" id="cd09616">
    <property type="entry name" value="Peptidase_C12_UCH_L1_L3"/>
    <property type="match status" value="1"/>
</dbReference>
<keyword evidence="5 10" id="KW-0833">Ubl conjugation pathway</keyword>
<evidence type="ECO:0000256" key="2">
    <source>
        <dbReference type="ARBA" id="ARBA00009326"/>
    </source>
</evidence>
<dbReference type="GO" id="GO:0004843">
    <property type="term" value="F:cysteine-type deubiquitinase activity"/>
    <property type="evidence" value="ECO:0007669"/>
    <property type="project" value="UniProtKB-UniRule"/>
</dbReference>
<dbReference type="OrthoDB" id="427186at2759"/>
<evidence type="ECO:0000256" key="5">
    <source>
        <dbReference type="ARBA" id="ARBA00022786"/>
    </source>
</evidence>
<evidence type="ECO:0000256" key="1">
    <source>
        <dbReference type="ARBA" id="ARBA00000707"/>
    </source>
</evidence>
<comment type="caution">
    <text evidence="13">The sequence shown here is derived from an EMBL/GenBank/DDBJ whole genome shotgun (WGS) entry which is preliminary data.</text>
</comment>
<dbReference type="PANTHER" id="PTHR10589">
    <property type="entry name" value="UBIQUITIN CARBOXYL-TERMINAL HYDROLASE"/>
    <property type="match status" value="1"/>
</dbReference>
<accession>A0A834XJS8</accession>